<dbReference type="AlphaFoldDB" id="A0A847RYQ5"/>
<name>A0A847RYQ5_9BACT</name>
<gene>
    <name evidence="1" type="ORF">HGH92_18005</name>
</gene>
<organism evidence="1 2">
    <name type="scientific">Chitinophaga varians</name>
    <dbReference type="NCBI Taxonomy" id="2202339"/>
    <lineage>
        <taxon>Bacteria</taxon>
        <taxon>Pseudomonadati</taxon>
        <taxon>Bacteroidota</taxon>
        <taxon>Chitinophagia</taxon>
        <taxon>Chitinophagales</taxon>
        <taxon>Chitinophagaceae</taxon>
        <taxon>Chitinophaga</taxon>
    </lineage>
</organism>
<sequence>MRTDTLTRITVLSLLTVISLTVKVLGQSAVRPAHVGIVYPLSTNGTQAAEYTNRFSLHAIAGLSGGETGAAISGVSNIIKGRATGAAVAGFSNHIGLLQNGAAISGFMNSVKQTSQGVMATGFINLGGEMHRGYQVAGFGNFAYKSDPTSGQISGFINHTDSVGEAVTGFINSHRSAKVQIAGAINVTKDANVQVGGLLNVAKKVKGVQVAGLLNIADSSDYSIALINIVKHGEKQISLSIDETSNTILAFKSGGRVLYGILGVGYNFKNDSATRYAFQGGIGAHLFVNSHFRVNIEAVHTTNTDFHKVVFNKGTFGVYPAYRFGNNIEVFAGPTFNWVHTKDGVGEDLAPYYIWSKHRRNDKFDGAYIGGSLGVQVRL</sequence>
<reference evidence="1 2" key="1">
    <citation type="submission" date="2020-04" db="EMBL/GenBank/DDBJ databases">
        <authorList>
            <person name="Yin C."/>
        </authorList>
    </citation>
    <scope>NUCLEOTIDE SEQUENCE [LARGE SCALE GENOMIC DNA]</scope>
    <source>
        <strain evidence="1 2">Ae27</strain>
    </source>
</reference>
<dbReference type="EMBL" id="JABAIA010000002">
    <property type="protein sequence ID" value="NLR66205.1"/>
    <property type="molecule type" value="Genomic_DNA"/>
</dbReference>
<keyword evidence="2" id="KW-1185">Reference proteome</keyword>
<evidence type="ECO:0000313" key="1">
    <source>
        <dbReference type="EMBL" id="NLR66205.1"/>
    </source>
</evidence>
<dbReference type="Proteomes" id="UP000570474">
    <property type="component" value="Unassembled WGS sequence"/>
</dbReference>
<evidence type="ECO:0000313" key="2">
    <source>
        <dbReference type="Proteomes" id="UP000570474"/>
    </source>
</evidence>
<comment type="caution">
    <text evidence="1">The sequence shown here is derived from an EMBL/GenBank/DDBJ whole genome shotgun (WGS) entry which is preliminary data.</text>
</comment>
<accession>A0A847RYQ5</accession>
<proteinExistence type="predicted"/>
<dbReference type="RefSeq" id="WP_168872146.1">
    <property type="nucleotide sequence ID" value="NZ_JABAIA010000002.1"/>
</dbReference>
<protein>
    <submittedName>
        <fullName evidence="1">Uncharacterized protein</fullName>
    </submittedName>
</protein>